<evidence type="ECO:0000313" key="1">
    <source>
        <dbReference type="EMBL" id="MBX59343.1"/>
    </source>
</evidence>
<accession>A0A2P2PXF6</accession>
<organism evidence="1">
    <name type="scientific">Rhizophora mucronata</name>
    <name type="common">Asiatic mangrove</name>
    <dbReference type="NCBI Taxonomy" id="61149"/>
    <lineage>
        <taxon>Eukaryota</taxon>
        <taxon>Viridiplantae</taxon>
        <taxon>Streptophyta</taxon>
        <taxon>Embryophyta</taxon>
        <taxon>Tracheophyta</taxon>
        <taxon>Spermatophyta</taxon>
        <taxon>Magnoliopsida</taxon>
        <taxon>eudicotyledons</taxon>
        <taxon>Gunneridae</taxon>
        <taxon>Pentapetalae</taxon>
        <taxon>rosids</taxon>
        <taxon>fabids</taxon>
        <taxon>Malpighiales</taxon>
        <taxon>Rhizophoraceae</taxon>
        <taxon>Rhizophora</taxon>
    </lineage>
</organism>
<dbReference type="AlphaFoldDB" id="A0A2P2PXF6"/>
<proteinExistence type="predicted"/>
<reference evidence="1" key="1">
    <citation type="submission" date="2018-02" db="EMBL/GenBank/DDBJ databases">
        <title>Rhizophora mucronata_Transcriptome.</title>
        <authorList>
            <person name="Meera S.P."/>
            <person name="Sreeshan A."/>
            <person name="Augustine A."/>
        </authorList>
    </citation>
    <scope>NUCLEOTIDE SEQUENCE</scope>
    <source>
        <tissue evidence="1">Leaf</tissue>
    </source>
</reference>
<name>A0A2P2PXF6_RHIMU</name>
<sequence>MPKDHWHYAYYKRIADMQVKMRLFLLFY</sequence>
<protein>
    <submittedName>
        <fullName evidence="1">Uncharacterized protein</fullName>
    </submittedName>
</protein>
<dbReference type="EMBL" id="GGEC01078859">
    <property type="protein sequence ID" value="MBX59343.1"/>
    <property type="molecule type" value="Transcribed_RNA"/>
</dbReference>